<protein>
    <recommendedName>
        <fullName evidence="2">histidine kinase</fullName>
        <ecNumber evidence="2">2.7.13.3</ecNumber>
    </recommendedName>
</protein>
<dbReference type="PRINTS" id="PR00344">
    <property type="entry name" value="BCTRLSENSOR"/>
</dbReference>
<evidence type="ECO:0000256" key="5">
    <source>
        <dbReference type="SAM" id="Coils"/>
    </source>
</evidence>
<sequence>MHSPHNRRILLIDDMVSIHDDFRKILAPQAAQDRLDQLESRLFGTEPRMQVSGFELDCALQGAQGVAMAGAAAEAQRPYAVAFVDMRMPPGWDGVQTIERLWQTDSALQVVLCTAYSDYSWEEVLDRLDGHERLLVLKKPFDAIEVRQMANTLVDKWNLMRQAAWKMETLEAAVRSRTEELSQANLRLQAEMEERKQLESRMVQTEKLASIGQLAAGVAHEINNPLGFLSSNFGMLEEYLQSVFDILSVYESAEPGMAESAATLIRCTREQSKLAFLREDIPVLIAESREGMERVGKIVQSLKDFSRADTEQKWEWADLHRGIESTMNIIASDIRKSADLVREYGDLPLVECVPSQLNQVVMNLLVNAVHAAGPGRGRIVVRTGAADGEAWFEVEDAGCGIPADVLPRIFDPFFTTKAIGKGTGLGLSLSYGIVQRHQGRIEVRTALGEGSTFRVTLPVRQQLAAA</sequence>
<dbReference type="InterPro" id="IPR036890">
    <property type="entry name" value="HATPase_C_sf"/>
</dbReference>
<gene>
    <name evidence="8" type="ORF">GJ700_17560</name>
</gene>
<dbReference type="CDD" id="cd00082">
    <property type="entry name" value="HisKA"/>
    <property type="match status" value="1"/>
</dbReference>
<evidence type="ECO:0000313" key="9">
    <source>
        <dbReference type="Proteomes" id="UP000446768"/>
    </source>
</evidence>
<dbReference type="InterPro" id="IPR003661">
    <property type="entry name" value="HisK_dim/P_dom"/>
</dbReference>
<feature type="coiled-coil region" evidence="5">
    <location>
        <begin position="167"/>
        <end position="208"/>
    </location>
</feature>
<evidence type="ECO:0000259" key="6">
    <source>
        <dbReference type="PROSITE" id="PS50109"/>
    </source>
</evidence>
<dbReference type="InterPro" id="IPR005467">
    <property type="entry name" value="His_kinase_dom"/>
</dbReference>
<evidence type="ECO:0000256" key="4">
    <source>
        <dbReference type="PROSITE-ProRule" id="PRU00169"/>
    </source>
</evidence>
<dbReference type="RefSeq" id="WP_154376155.1">
    <property type="nucleotide sequence ID" value="NZ_WKJJ01000010.1"/>
</dbReference>
<dbReference type="PROSITE" id="PS50109">
    <property type="entry name" value="HIS_KIN"/>
    <property type="match status" value="1"/>
</dbReference>
<evidence type="ECO:0000259" key="7">
    <source>
        <dbReference type="PROSITE" id="PS50110"/>
    </source>
</evidence>
<dbReference type="SUPFAM" id="SSF55874">
    <property type="entry name" value="ATPase domain of HSP90 chaperone/DNA topoisomerase II/histidine kinase"/>
    <property type="match status" value="1"/>
</dbReference>
<dbReference type="InterPro" id="IPR003594">
    <property type="entry name" value="HATPase_dom"/>
</dbReference>
<keyword evidence="9" id="KW-1185">Reference proteome</keyword>
<feature type="domain" description="Response regulatory" evidence="7">
    <location>
        <begin position="8"/>
        <end position="154"/>
    </location>
</feature>
<dbReference type="SMART" id="SM00388">
    <property type="entry name" value="HisKA"/>
    <property type="match status" value="1"/>
</dbReference>
<evidence type="ECO:0000256" key="2">
    <source>
        <dbReference type="ARBA" id="ARBA00012438"/>
    </source>
</evidence>
<evidence type="ECO:0000256" key="1">
    <source>
        <dbReference type="ARBA" id="ARBA00000085"/>
    </source>
</evidence>
<dbReference type="InterPro" id="IPR036097">
    <property type="entry name" value="HisK_dim/P_sf"/>
</dbReference>
<dbReference type="InterPro" id="IPR001789">
    <property type="entry name" value="Sig_transdc_resp-reg_receiver"/>
</dbReference>
<dbReference type="Gene3D" id="3.30.565.10">
    <property type="entry name" value="Histidine kinase-like ATPase, C-terminal domain"/>
    <property type="match status" value="1"/>
</dbReference>
<organism evidence="8 9">
    <name type="scientific">Pseudoduganella rivuli</name>
    <dbReference type="NCBI Taxonomy" id="2666085"/>
    <lineage>
        <taxon>Bacteria</taxon>
        <taxon>Pseudomonadati</taxon>
        <taxon>Pseudomonadota</taxon>
        <taxon>Betaproteobacteria</taxon>
        <taxon>Burkholderiales</taxon>
        <taxon>Oxalobacteraceae</taxon>
        <taxon>Telluria group</taxon>
        <taxon>Pseudoduganella</taxon>
    </lineage>
</organism>
<evidence type="ECO:0000313" key="8">
    <source>
        <dbReference type="EMBL" id="MRV73523.1"/>
    </source>
</evidence>
<dbReference type="AlphaFoldDB" id="A0A7X2IQ58"/>
<proteinExistence type="predicted"/>
<dbReference type="SUPFAM" id="SSF52172">
    <property type="entry name" value="CheY-like"/>
    <property type="match status" value="1"/>
</dbReference>
<name>A0A7X2IQ58_9BURK</name>
<dbReference type="GO" id="GO:0000155">
    <property type="term" value="F:phosphorelay sensor kinase activity"/>
    <property type="evidence" value="ECO:0007669"/>
    <property type="project" value="InterPro"/>
</dbReference>
<dbReference type="SMART" id="SM00387">
    <property type="entry name" value="HATPase_c"/>
    <property type="match status" value="1"/>
</dbReference>
<dbReference type="EMBL" id="WKJJ01000010">
    <property type="protein sequence ID" value="MRV73523.1"/>
    <property type="molecule type" value="Genomic_DNA"/>
</dbReference>
<dbReference type="SUPFAM" id="SSF47384">
    <property type="entry name" value="Homodimeric domain of signal transducing histidine kinase"/>
    <property type="match status" value="1"/>
</dbReference>
<dbReference type="InterPro" id="IPR004358">
    <property type="entry name" value="Sig_transdc_His_kin-like_C"/>
</dbReference>
<accession>A0A7X2IQ58</accession>
<keyword evidence="3 4" id="KW-0597">Phosphoprotein</keyword>
<dbReference type="PROSITE" id="PS50110">
    <property type="entry name" value="RESPONSE_REGULATORY"/>
    <property type="match status" value="1"/>
</dbReference>
<reference evidence="8 9" key="1">
    <citation type="submission" date="2019-11" db="EMBL/GenBank/DDBJ databases">
        <title>Novel species isolated from a subtropical stream in China.</title>
        <authorList>
            <person name="Lu H."/>
        </authorList>
    </citation>
    <scope>NUCLEOTIDE SEQUENCE [LARGE SCALE GENOMIC DNA]</scope>
    <source>
        <strain evidence="8 9">FT92W</strain>
    </source>
</reference>
<dbReference type="Gene3D" id="1.10.287.130">
    <property type="match status" value="1"/>
</dbReference>
<dbReference type="Proteomes" id="UP000446768">
    <property type="component" value="Unassembled WGS sequence"/>
</dbReference>
<dbReference type="Gene3D" id="3.40.50.2300">
    <property type="match status" value="1"/>
</dbReference>
<dbReference type="Pfam" id="PF02518">
    <property type="entry name" value="HATPase_c"/>
    <property type="match status" value="1"/>
</dbReference>
<keyword evidence="5" id="KW-0175">Coiled coil</keyword>
<feature type="domain" description="Histidine kinase" evidence="6">
    <location>
        <begin position="217"/>
        <end position="461"/>
    </location>
</feature>
<dbReference type="EC" id="2.7.13.3" evidence="2"/>
<comment type="catalytic activity">
    <reaction evidence="1">
        <text>ATP + protein L-histidine = ADP + protein N-phospho-L-histidine.</text>
        <dbReference type="EC" id="2.7.13.3"/>
    </reaction>
</comment>
<dbReference type="InterPro" id="IPR011006">
    <property type="entry name" value="CheY-like_superfamily"/>
</dbReference>
<evidence type="ECO:0000256" key="3">
    <source>
        <dbReference type="ARBA" id="ARBA00022553"/>
    </source>
</evidence>
<dbReference type="PANTHER" id="PTHR43065">
    <property type="entry name" value="SENSOR HISTIDINE KINASE"/>
    <property type="match status" value="1"/>
</dbReference>
<feature type="modified residue" description="4-aspartylphosphate" evidence="4">
    <location>
        <position position="85"/>
    </location>
</feature>
<dbReference type="PANTHER" id="PTHR43065:SF50">
    <property type="entry name" value="HISTIDINE KINASE"/>
    <property type="match status" value="1"/>
</dbReference>
<comment type="caution">
    <text evidence="8">The sequence shown here is derived from an EMBL/GenBank/DDBJ whole genome shotgun (WGS) entry which is preliminary data.</text>
</comment>